<comment type="subcellular location">
    <subcellularLocation>
        <location evidence="1">Nucleus</location>
    </subcellularLocation>
</comment>
<dbReference type="PANTHER" id="PTHR31001">
    <property type="entry name" value="UNCHARACTERIZED TRANSCRIPTIONAL REGULATORY PROTEIN"/>
    <property type="match status" value="1"/>
</dbReference>
<evidence type="ECO:0000313" key="4">
    <source>
        <dbReference type="EMBL" id="ETS81668.1"/>
    </source>
</evidence>
<dbReference type="HOGENOM" id="CLU_022665_1_0_1"/>
<dbReference type="InterPro" id="IPR050613">
    <property type="entry name" value="Sec_Metabolite_Reg"/>
</dbReference>
<accession>W3X6C4</accession>
<dbReference type="AlphaFoldDB" id="W3X6C4"/>
<dbReference type="RefSeq" id="XP_007833442.1">
    <property type="nucleotide sequence ID" value="XM_007835251.1"/>
</dbReference>
<dbReference type="Pfam" id="PF04082">
    <property type="entry name" value="Fungal_trans"/>
    <property type="match status" value="1"/>
</dbReference>
<keyword evidence="2" id="KW-0539">Nucleus</keyword>
<dbReference type="GeneID" id="19271683"/>
<protein>
    <recommendedName>
        <fullName evidence="3">Xylanolytic transcriptional activator regulatory domain-containing protein</fullName>
    </recommendedName>
</protein>
<sequence length="631" mass="70793">MHEAKDIIASTPCGSVSGLQGEFSIAPKSNANTILPSTLETLPVSLADTYGYPENSRTNAMGLIQNLTKPPFQYHPSKSDTTIPSDKTGIFNDAIEQMPTREILDILIQFFIAEVNWTSQLIYPPSFLAQYQRWWVRAADLRYPNASPSVADLEFAALILSVAALASQFMPSHYKSKESVCHTSFDLVRDTCIQVGDRLAILAASISPRGSLLRVQRMCFTGLSMSCEGKMTESWALLDRAVRMTHELGYHQVSQTSTEPGMDEIEWEMRRRVYCNLYIWDGILSREMDREPLLAQTPRGSEIPRMSLTPGADQQDFGVPDLFTERILQLHLGAFWKRHRCKSSSDEVYEPLVAEERLEVFQKEFLSNVPATFALDAPDRQWDEQMRWLPLQRQLFRTTVYESICQNFRPLLLLHPEDLGRLPAYKQVLIETQRRVLARAALDMLQAISTLYNMLEPLQRRSIAVIVPIFEASVLLSCLCIQGAQSAESRGFIDGLDRASVYESSFGKRRDVSRDCCLRAAHGGLLRLKSLAKVSIVAETGAANLSQFLEQVDNLTTADDTAPDGQMLGHISTNLDFQPYEIGDVVGKTAAYDIPNLFSDDFLQSGSFSDSFENADCAEHFQIPDLLGDKV</sequence>
<dbReference type="Proteomes" id="UP000030651">
    <property type="component" value="Unassembled WGS sequence"/>
</dbReference>
<dbReference type="InterPro" id="IPR007219">
    <property type="entry name" value="XnlR_reg_dom"/>
</dbReference>
<dbReference type="PANTHER" id="PTHR31001:SF87">
    <property type="entry name" value="COL-21"/>
    <property type="match status" value="1"/>
</dbReference>
<dbReference type="STRING" id="1229662.W3X6C4"/>
<dbReference type="EMBL" id="KI912112">
    <property type="protein sequence ID" value="ETS81668.1"/>
    <property type="molecule type" value="Genomic_DNA"/>
</dbReference>
<dbReference type="OrthoDB" id="5344325at2759"/>
<reference evidence="5" key="1">
    <citation type="journal article" date="2015" name="BMC Genomics">
        <title>Genomic and transcriptomic analysis of the endophytic fungus Pestalotiopsis fici reveals its lifestyle and high potential for synthesis of natural products.</title>
        <authorList>
            <person name="Wang X."/>
            <person name="Zhang X."/>
            <person name="Liu L."/>
            <person name="Xiang M."/>
            <person name="Wang W."/>
            <person name="Sun X."/>
            <person name="Che Y."/>
            <person name="Guo L."/>
            <person name="Liu G."/>
            <person name="Guo L."/>
            <person name="Wang C."/>
            <person name="Yin W.B."/>
            <person name="Stadler M."/>
            <person name="Zhang X."/>
            <person name="Liu X."/>
        </authorList>
    </citation>
    <scope>NUCLEOTIDE SEQUENCE [LARGE SCALE GENOMIC DNA]</scope>
    <source>
        <strain evidence="5">W106-1 / CGMCC3.15140</strain>
    </source>
</reference>
<evidence type="ECO:0000313" key="5">
    <source>
        <dbReference type="Proteomes" id="UP000030651"/>
    </source>
</evidence>
<name>W3X6C4_PESFW</name>
<proteinExistence type="predicted"/>
<dbReference type="GO" id="GO:0003677">
    <property type="term" value="F:DNA binding"/>
    <property type="evidence" value="ECO:0007669"/>
    <property type="project" value="InterPro"/>
</dbReference>
<keyword evidence="5" id="KW-1185">Reference proteome</keyword>
<gene>
    <name evidence="4" type="ORF">PFICI_06670</name>
</gene>
<evidence type="ECO:0000259" key="3">
    <source>
        <dbReference type="Pfam" id="PF04082"/>
    </source>
</evidence>
<dbReference type="eggNOG" id="ENOG502SIZG">
    <property type="taxonomic scope" value="Eukaryota"/>
</dbReference>
<dbReference type="InParanoid" id="W3X6C4"/>
<dbReference type="GO" id="GO:0005634">
    <property type="term" value="C:nucleus"/>
    <property type="evidence" value="ECO:0007669"/>
    <property type="project" value="UniProtKB-SubCell"/>
</dbReference>
<evidence type="ECO:0000256" key="1">
    <source>
        <dbReference type="ARBA" id="ARBA00004123"/>
    </source>
</evidence>
<dbReference type="GO" id="GO:0006351">
    <property type="term" value="P:DNA-templated transcription"/>
    <property type="evidence" value="ECO:0007669"/>
    <property type="project" value="InterPro"/>
</dbReference>
<dbReference type="CDD" id="cd12148">
    <property type="entry name" value="fungal_TF_MHR"/>
    <property type="match status" value="1"/>
</dbReference>
<evidence type="ECO:0000256" key="2">
    <source>
        <dbReference type="ARBA" id="ARBA00023242"/>
    </source>
</evidence>
<dbReference type="GO" id="GO:0008270">
    <property type="term" value="F:zinc ion binding"/>
    <property type="evidence" value="ECO:0007669"/>
    <property type="project" value="InterPro"/>
</dbReference>
<dbReference type="KEGG" id="pfy:PFICI_06670"/>
<feature type="domain" description="Xylanolytic transcriptional activator regulatory" evidence="3">
    <location>
        <begin position="120"/>
        <end position="293"/>
    </location>
</feature>
<organism evidence="4 5">
    <name type="scientific">Pestalotiopsis fici (strain W106-1 / CGMCC3.15140)</name>
    <dbReference type="NCBI Taxonomy" id="1229662"/>
    <lineage>
        <taxon>Eukaryota</taxon>
        <taxon>Fungi</taxon>
        <taxon>Dikarya</taxon>
        <taxon>Ascomycota</taxon>
        <taxon>Pezizomycotina</taxon>
        <taxon>Sordariomycetes</taxon>
        <taxon>Xylariomycetidae</taxon>
        <taxon>Amphisphaeriales</taxon>
        <taxon>Sporocadaceae</taxon>
        <taxon>Pestalotiopsis</taxon>
    </lineage>
</organism>